<evidence type="ECO:0000259" key="1">
    <source>
        <dbReference type="Pfam" id="PF12281"/>
    </source>
</evidence>
<dbReference type="InterPro" id="IPR058575">
    <property type="entry name" value="NTP_transf_8_dom"/>
</dbReference>
<protein>
    <recommendedName>
        <fullName evidence="1">Nucleotidyltransferase-like domain-containing protein</fullName>
    </recommendedName>
</protein>
<gene>
    <name evidence="2" type="ORF">HEB94_000021</name>
</gene>
<feature type="domain" description="Nucleotidyltransferase-like" evidence="1">
    <location>
        <begin position="1"/>
        <end position="158"/>
    </location>
</feature>
<name>A0A927MQ55_9ACTN</name>
<dbReference type="Proteomes" id="UP000638648">
    <property type="component" value="Unassembled WGS sequence"/>
</dbReference>
<accession>A0A927MQ55</accession>
<keyword evidence="3" id="KW-1185">Reference proteome</keyword>
<dbReference type="AlphaFoldDB" id="A0A927MQ55"/>
<reference evidence="2" key="1">
    <citation type="submission" date="2020-10" db="EMBL/GenBank/DDBJ databases">
        <title>Sequencing the genomes of 1000 actinobacteria strains.</title>
        <authorList>
            <person name="Klenk H.-P."/>
        </authorList>
    </citation>
    <scope>NUCLEOTIDE SEQUENCE</scope>
    <source>
        <strain evidence="2">DSM 45354</strain>
    </source>
</reference>
<evidence type="ECO:0000313" key="3">
    <source>
        <dbReference type="Proteomes" id="UP000638648"/>
    </source>
</evidence>
<organism evidence="2 3">
    <name type="scientific">Actinopolymorpha pittospori</name>
    <dbReference type="NCBI Taxonomy" id="648752"/>
    <lineage>
        <taxon>Bacteria</taxon>
        <taxon>Bacillati</taxon>
        <taxon>Actinomycetota</taxon>
        <taxon>Actinomycetes</taxon>
        <taxon>Propionibacteriales</taxon>
        <taxon>Actinopolymorphaceae</taxon>
        <taxon>Actinopolymorpha</taxon>
    </lineage>
</organism>
<dbReference type="RefSeq" id="WP_337917399.1">
    <property type="nucleotide sequence ID" value="NZ_BAABJL010000056.1"/>
</dbReference>
<dbReference type="EMBL" id="JADBEM010000001">
    <property type="protein sequence ID" value="MBE1603173.1"/>
    <property type="molecule type" value="Genomic_DNA"/>
</dbReference>
<dbReference type="Pfam" id="PF12281">
    <property type="entry name" value="NTP_transf_8"/>
    <property type="match status" value="1"/>
</dbReference>
<proteinExistence type="predicted"/>
<evidence type="ECO:0000313" key="2">
    <source>
        <dbReference type="EMBL" id="MBE1603173.1"/>
    </source>
</evidence>
<comment type="caution">
    <text evidence="2">The sequence shown here is derived from an EMBL/GenBank/DDBJ whole genome shotgun (WGS) entry which is preliminary data.</text>
</comment>
<sequence>MIVIGAQAIYLHTGGAAVALAEATKDSDLALDKRVLANEPLLEVALRAANFIPNPETNQPGAWVTARGIPVDLMVPESLAGAGPGGRRAARIPPHAKHVARRAAGLEAAVVDYTPMQIKALDPSDTRVVRAHVAGPAALLIAKLHKVGERTDTEGVKSSETGCA</sequence>